<protein>
    <submittedName>
        <fullName evidence="1">Uncharacterized protein</fullName>
    </submittedName>
</protein>
<gene>
    <name evidence="1" type="ORF">DIZ80_16685</name>
</gene>
<name>A0A370D8Z6_9GAMM</name>
<dbReference type="Proteomes" id="UP000254266">
    <property type="component" value="Unassembled WGS sequence"/>
</dbReference>
<evidence type="ECO:0000313" key="2">
    <source>
        <dbReference type="Proteomes" id="UP000254266"/>
    </source>
</evidence>
<organism evidence="1 2">
    <name type="scientific">endosymbiont of Galathealinum brachiosum</name>
    <dbReference type="NCBI Taxonomy" id="2200906"/>
    <lineage>
        <taxon>Bacteria</taxon>
        <taxon>Pseudomonadati</taxon>
        <taxon>Pseudomonadota</taxon>
        <taxon>Gammaproteobacteria</taxon>
        <taxon>sulfur-oxidizing symbionts</taxon>
    </lineage>
</organism>
<evidence type="ECO:0000313" key="1">
    <source>
        <dbReference type="EMBL" id="RDH80666.1"/>
    </source>
</evidence>
<dbReference type="AlphaFoldDB" id="A0A370D8Z6"/>
<proteinExistence type="predicted"/>
<sequence>MTQHEEAEAAFEKIINNGRTLSIKKTAKTYWAAYNSDKEIPDSVGTDFEKAISSIPIDYRSPTVKPLEELNNCKKNNDSISSCYLTLAISLVDRIVKQA</sequence>
<dbReference type="EMBL" id="QFXC01000014">
    <property type="protein sequence ID" value="RDH80666.1"/>
    <property type="molecule type" value="Genomic_DNA"/>
</dbReference>
<keyword evidence="2" id="KW-1185">Reference proteome</keyword>
<comment type="caution">
    <text evidence="1">The sequence shown here is derived from an EMBL/GenBank/DDBJ whole genome shotgun (WGS) entry which is preliminary data.</text>
</comment>
<reference evidence="1 2" key="1">
    <citation type="journal article" date="2018" name="ISME J.">
        <title>Endosymbiont genomes yield clues of tubeworm success.</title>
        <authorList>
            <person name="Li Y."/>
            <person name="Liles M.R."/>
            <person name="Halanych K.M."/>
        </authorList>
    </citation>
    <scope>NUCLEOTIDE SEQUENCE [LARGE SCALE GENOMIC DNA]</scope>
    <source>
        <strain evidence="1">A1464</strain>
    </source>
</reference>
<accession>A0A370D8Z6</accession>